<evidence type="ECO:0000256" key="1">
    <source>
        <dbReference type="SAM" id="Coils"/>
    </source>
</evidence>
<protein>
    <submittedName>
        <fullName evidence="2">Uncharacterized protein</fullName>
    </submittedName>
</protein>
<feature type="coiled-coil region" evidence="1">
    <location>
        <begin position="49"/>
        <end position="117"/>
    </location>
</feature>
<dbReference type="AlphaFoldDB" id="A0A8S9ZYL3"/>
<organism evidence="2 3">
    <name type="scientific">Meloidogyne graminicola</name>
    <dbReference type="NCBI Taxonomy" id="189291"/>
    <lineage>
        <taxon>Eukaryota</taxon>
        <taxon>Metazoa</taxon>
        <taxon>Ecdysozoa</taxon>
        <taxon>Nematoda</taxon>
        <taxon>Chromadorea</taxon>
        <taxon>Rhabditida</taxon>
        <taxon>Tylenchina</taxon>
        <taxon>Tylenchomorpha</taxon>
        <taxon>Tylenchoidea</taxon>
        <taxon>Meloidogynidae</taxon>
        <taxon>Meloidogyninae</taxon>
        <taxon>Meloidogyne</taxon>
    </lineage>
</organism>
<reference evidence="2" key="1">
    <citation type="journal article" date="2020" name="Ecol. Evol.">
        <title>Genome structure and content of the rice root-knot nematode (Meloidogyne graminicola).</title>
        <authorList>
            <person name="Phan N.T."/>
            <person name="Danchin E.G.J."/>
            <person name="Klopp C."/>
            <person name="Perfus-Barbeoch L."/>
            <person name="Kozlowski D.K."/>
            <person name="Koutsovoulos G.D."/>
            <person name="Lopez-Roques C."/>
            <person name="Bouchez O."/>
            <person name="Zahm M."/>
            <person name="Besnard G."/>
            <person name="Bellafiore S."/>
        </authorList>
    </citation>
    <scope>NUCLEOTIDE SEQUENCE</scope>
    <source>
        <strain evidence="2">VN-18</strain>
    </source>
</reference>
<name>A0A8S9ZYL3_9BILA</name>
<evidence type="ECO:0000313" key="3">
    <source>
        <dbReference type="Proteomes" id="UP000605970"/>
    </source>
</evidence>
<keyword evidence="3" id="KW-1185">Reference proteome</keyword>
<proteinExistence type="predicted"/>
<gene>
    <name evidence="2" type="ORF">Mgra_00002324</name>
</gene>
<accession>A0A8S9ZYL3</accession>
<dbReference type="EMBL" id="JABEBT010000013">
    <property type="protein sequence ID" value="KAF7638348.1"/>
    <property type="molecule type" value="Genomic_DNA"/>
</dbReference>
<keyword evidence="1" id="KW-0175">Coiled coil</keyword>
<comment type="caution">
    <text evidence="2">The sequence shown here is derived from an EMBL/GenBank/DDBJ whole genome shotgun (WGS) entry which is preliminary data.</text>
</comment>
<evidence type="ECO:0000313" key="2">
    <source>
        <dbReference type="EMBL" id="KAF7638348.1"/>
    </source>
</evidence>
<dbReference type="OrthoDB" id="5900317at2759"/>
<sequence length="259" mass="30904">MFKIYYFYLFSFFIFNKYYYIIGQWNEIIGNSDESWDGNDEIINSLFYGNELLNNKNQQKKNVDELNALNILKNAMEKRAEINKRLNEQLKFSSKQLDEVKETLKITRERIDGLESKCEMYGRLKKVLKNKLTELEYLINDSPNNNNIEQTSNRINKNVLNDEGEFKRLRIYRHGLFKNKNNIKSSEYLNKPNSSKINLCNNFNINGEQKIGIENEINKTQKHIQMLKGIEHRINEFFLIFQREMLKLGSLQNQVEPYN</sequence>
<dbReference type="Proteomes" id="UP000605970">
    <property type="component" value="Unassembled WGS sequence"/>
</dbReference>